<feature type="transmembrane region" description="Helical" evidence="8">
    <location>
        <begin position="133"/>
        <end position="155"/>
    </location>
</feature>
<accession>A0A9E7R4Q5</accession>
<dbReference type="EMBL" id="CP104003">
    <property type="protein sequence ID" value="UWM54728.1"/>
    <property type="molecule type" value="Genomic_DNA"/>
</dbReference>
<dbReference type="AlphaFoldDB" id="A0A9E7R4Q5"/>
<dbReference type="InterPro" id="IPR011606">
    <property type="entry name" value="Brnchd-chn_aa_trnsp_permease"/>
</dbReference>
<dbReference type="GO" id="GO:1903785">
    <property type="term" value="P:L-valine transmembrane transport"/>
    <property type="evidence" value="ECO:0007669"/>
    <property type="project" value="TreeGrafter"/>
</dbReference>
<protein>
    <submittedName>
        <fullName evidence="9">AzlC family ABC transporter permease</fullName>
    </submittedName>
</protein>
<evidence type="ECO:0000256" key="4">
    <source>
        <dbReference type="ARBA" id="ARBA00022475"/>
    </source>
</evidence>
<dbReference type="GeneID" id="74940807"/>
<dbReference type="PANTHER" id="PTHR34979:SF1">
    <property type="entry name" value="INNER MEMBRANE PROTEIN YGAZ"/>
    <property type="match status" value="1"/>
</dbReference>
<dbReference type="KEGG" id="ssai:N0B31_00255"/>
<sequence length="235" mass="24241">MSRREALRAGVRATTPVVLGVVPFGLVAGAAAIGAGLSILQAAALSVVVFAGASQLAIIELLGRDAALVVVVGTALVINARMFMYSASLAPHFLEEDSRWRALLAYVLTDQAFALSVTRYAEGLEGVERKRWYYLGTALPLWVVWQICTVAGALAGTQVPAWLPLGFAVPLTFLALLVPAVESRPTLVAALVGGGVATAGVSLPFNLGLLVGAVAGVVAGTVLAERGWGDVEVGH</sequence>
<evidence type="ECO:0000313" key="9">
    <source>
        <dbReference type="EMBL" id="UWM54728.1"/>
    </source>
</evidence>
<feature type="transmembrane region" description="Helical" evidence="8">
    <location>
        <begin position="161"/>
        <end position="181"/>
    </location>
</feature>
<feature type="transmembrane region" description="Helical" evidence="8">
    <location>
        <begin position="12"/>
        <end position="33"/>
    </location>
</feature>
<dbReference type="PANTHER" id="PTHR34979">
    <property type="entry name" value="INNER MEMBRANE PROTEIN YGAZ"/>
    <property type="match status" value="1"/>
</dbReference>
<name>A0A9E7R4Q5_9EURY</name>
<evidence type="ECO:0000256" key="5">
    <source>
        <dbReference type="ARBA" id="ARBA00022692"/>
    </source>
</evidence>
<proteinExistence type="inferred from homology"/>
<keyword evidence="5 8" id="KW-0812">Transmembrane</keyword>
<keyword evidence="4" id="KW-1003">Cell membrane</keyword>
<feature type="transmembrane region" description="Helical" evidence="8">
    <location>
        <begin position="39"/>
        <end position="59"/>
    </location>
</feature>
<evidence type="ECO:0000256" key="2">
    <source>
        <dbReference type="ARBA" id="ARBA00010735"/>
    </source>
</evidence>
<evidence type="ECO:0000256" key="7">
    <source>
        <dbReference type="ARBA" id="ARBA00023136"/>
    </source>
</evidence>
<comment type="subcellular location">
    <subcellularLocation>
        <location evidence="1">Cell membrane</location>
        <topology evidence="1">Multi-pass membrane protein</topology>
    </subcellularLocation>
</comment>
<dbReference type="RefSeq" id="WP_260593728.1">
    <property type="nucleotide sequence ID" value="NZ_CP104003.1"/>
</dbReference>
<evidence type="ECO:0000256" key="1">
    <source>
        <dbReference type="ARBA" id="ARBA00004651"/>
    </source>
</evidence>
<keyword evidence="6 8" id="KW-1133">Transmembrane helix</keyword>
<organism evidence="9 10">
    <name type="scientific">Salinirubellus salinus</name>
    <dbReference type="NCBI Taxonomy" id="1364945"/>
    <lineage>
        <taxon>Archaea</taxon>
        <taxon>Methanobacteriati</taxon>
        <taxon>Methanobacteriota</taxon>
        <taxon>Stenosarchaea group</taxon>
        <taxon>Halobacteria</taxon>
        <taxon>Halobacteriales</taxon>
        <taxon>Natronomonadaceae</taxon>
        <taxon>Salinirubellus</taxon>
    </lineage>
</organism>
<keyword evidence="3" id="KW-0813">Transport</keyword>
<dbReference type="Proteomes" id="UP001057580">
    <property type="component" value="Chromosome"/>
</dbReference>
<feature type="transmembrane region" description="Helical" evidence="8">
    <location>
        <begin position="66"/>
        <end position="83"/>
    </location>
</feature>
<keyword evidence="10" id="KW-1185">Reference proteome</keyword>
<reference evidence="9" key="1">
    <citation type="submission" date="2022-09" db="EMBL/GenBank/DDBJ databases">
        <title>Diverse halophilic archaea isolated from saline environments.</title>
        <authorList>
            <person name="Cui H.-L."/>
        </authorList>
    </citation>
    <scope>NUCLEOTIDE SEQUENCE</scope>
    <source>
        <strain evidence="9">ZS-35-S2</strain>
    </source>
</reference>
<evidence type="ECO:0000256" key="3">
    <source>
        <dbReference type="ARBA" id="ARBA00022448"/>
    </source>
</evidence>
<dbReference type="GO" id="GO:0005886">
    <property type="term" value="C:plasma membrane"/>
    <property type="evidence" value="ECO:0007669"/>
    <property type="project" value="UniProtKB-SubCell"/>
</dbReference>
<evidence type="ECO:0000313" key="10">
    <source>
        <dbReference type="Proteomes" id="UP001057580"/>
    </source>
</evidence>
<gene>
    <name evidence="9" type="ORF">N0B31_00255</name>
</gene>
<keyword evidence="7 8" id="KW-0472">Membrane</keyword>
<feature type="transmembrane region" description="Helical" evidence="8">
    <location>
        <begin position="188"/>
        <end position="219"/>
    </location>
</feature>
<comment type="similarity">
    <text evidence="2">Belongs to the AzlC family.</text>
</comment>
<dbReference type="Pfam" id="PF03591">
    <property type="entry name" value="AzlC"/>
    <property type="match status" value="1"/>
</dbReference>
<evidence type="ECO:0000256" key="6">
    <source>
        <dbReference type="ARBA" id="ARBA00022989"/>
    </source>
</evidence>
<evidence type="ECO:0000256" key="8">
    <source>
        <dbReference type="SAM" id="Phobius"/>
    </source>
</evidence>